<feature type="chain" id="PRO_5013340217" evidence="1">
    <location>
        <begin position="25"/>
        <end position="112"/>
    </location>
</feature>
<protein>
    <submittedName>
        <fullName evidence="2">Uncharacterized protein</fullName>
    </submittedName>
</protein>
<feature type="signal peptide" evidence="1">
    <location>
        <begin position="1"/>
        <end position="24"/>
    </location>
</feature>
<proteinExistence type="predicted"/>
<dbReference type="Proteomes" id="UP000188388">
    <property type="component" value="Unassembled WGS sequence"/>
</dbReference>
<dbReference type="AlphaFoldDB" id="A0A1R3V9V0"/>
<dbReference type="RefSeq" id="WP_143744604.1">
    <property type="nucleotide sequence ID" value="NZ_FTPD01000023.1"/>
</dbReference>
<reference evidence="3" key="1">
    <citation type="submission" date="2017-01" db="EMBL/GenBank/DDBJ databases">
        <authorList>
            <person name="Brunel B."/>
        </authorList>
    </citation>
    <scope>NUCLEOTIDE SEQUENCE [LARGE SCALE GENOMIC DNA]</scope>
</reference>
<sequence>MRRLAHTFAIVLLVVFAAGTVAHATNATSMALAMSSAAMADGDMGDCNACPPDDSGKPQLCGAACLVPFAAIPARISLVLSFVAAEIATSPLVELVGHTGPPDPSPPRTIIL</sequence>
<keyword evidence="3" id="KW-1185">Reference proteome</keyword>
<name>A0A1R3V9V0_9HYPH</name>
<dbReference type="STRING" id="1631249.BQ8794_30024"/>
<gene>
    <name evidence="2" type="ORF">BQ8794_30024</name>
</gene>
<organism evidence="2 3">
    <name type="scientific">Mesorhizobium prunaredense</name>
    <dbReference type="NCBI Taxonomy" id="1631249"/>
    <lineage>
        <taxon>Bacteria</taxon>
        <taxon>Pseudomonadati</taxon>
        <taxon>Pseudomonadota</taxon>
        <taxon>Alphaproteobacteria</taxon>
        <taxon>Hyphomicrobiales</taxon>
        <taxon>Phyllobacteriaceae</taxon>
        <taxon>Mesorhizobium</taxon>
    </lineage>
</organism>
<keyword evidence="1" id="KW-0732">Signal</keyword>
<evidence type="ECO:0000313" key="3">
    <source>
        <dbReference type="Proteomes" id="UP000188388"/>
    </source>
</evidence>
<evidence type="ECO:0000313" key="2">
    <source>
        <dbReference type="EMBL" id="SIT56575.1"/>
    </source>
</evidence>
<dbReference type="EMBL" id="FTPD01000023">
    <property type="protein sequence ID" value="SIT56575.1"/>
    <property type="molecule type" value="Genomic_DNA"/>
</dbReference>
<accession>A0A1R3V9V0</accession>
<evidence type="ECO:0000256" key="1">
    <source>
        <dbReference type="SAM" id="SignalP"/>
    </source>
</evidence>